<dbReference type="EC" id="5.1.3.3" evidence="7 14"/>
<evidence type="ECO:0000256" key="2">
    <source>
        <dbReference type="ARBA" id="ARBA00001913"/>
    </source>
</evidence>
<feature type="binding site" evidence="16">
    <location>
        <position position="285"/>
    </location>
    <ligand>
        <name>beta-D-galactose</name>
        <dbReference type="ChEBI" id="CHEBI:27667"/>
    </ligand>
</feature>
<keyword evidence="9" id="KW-0963">Cytoplasm</keyword>
<name>A0A4R6J195_9BACT</name>
<dbReference type="InterPro" id="IPR008183">
    <property type="entry name" value="Aldose_1/G6P_1-epimerase"/>
</dbReference>
<dbReference type="RefSeq" id="WP_133473621.1">
    <property type="nucleotide sequence ID" value="NZ_SNWP01000010.1"/>
</dbReference>
<evidence type="ECO:0000313" key="19">
    <source>
        <dbReference type="EMBL" id="TDO29012.1"/>
    </source>
</evidence>
<evidence type="ECO:0000256" key="11">
    <source>
        <dbReference type="ARBA" id="ARBA00022837"/>
    </source>
</evidence>
<evidence type="ECO:0000256" key="14">
    <source>
        <dbReference type="PIRNR" id="PIRNR005096"/>
    </source>
</evidence>
<dbReference type="InterPro" id="IPR015443">
    <property type="entry name" value="Aldose_1-epimerase"/>
</dbReference>
<evidence type="ECO:0000256" key="1">
    <source>
        <dbReference type="ARBA" id="ARBA00001614"/>
    </source>
</evidence>
<evidence type="ECO:0000256" key="18">
    <source>
        <dbReference type="SAM" id="SignalP"/>
    </source>
</evidence>
<dbReference type="GO" id="GO:0004034">
    <property type="term" value="F:aldose 1-epimerase activity"/>
    <property type="evidence" value="ECO:0007669"/>
    <property type="project" value="UniProtKB-EC"/>
</dbReference>
<dbReference type="PROSITE" id="PS00545">
    <property type="entry name" value="ALDOSE_1_EPIMERASE"/>
    <property type="match status" value="1"/>
</dbReference>
<dbReference type="PIRSF" id="PIRSF005096">
    <property type="entry name" value="GALM"/>
    <property type="match status" value="1"/>
</dbReference>
<comment type="caution">
    <text evidence="19">The sequence shown here is derived from an EMBL/GenBank/DDBJ whole genome shotgun (WGS) entry which is preliminary data.</text>
</comment>
<dbReference type="NCBIfam" id="NF008277">
    <property type="entry name" value="PRK11055.1"/>
    <property type="match status" value="1"/>
</dbReference>
<reference evidence="19 20" key="1">
    <citation type="submission" date="2019-03" db="EMBL/GenBank/DDBJ databases">
        <title>Genomic Encyclopedia of Archaeal and Bacterial Type Strains, Phase II (KMG-II): from individual species to whole genera.</title>
        <authorList>
            <person name="Goeker M."/>
        </authorList>
    </citation>
    <scope>NUCLEOTIDE SEQUENCE [LARGE SCALE GENOMIC DNA]</scope>
    <source>
        <strain evidence="19 20">DSM 28323</strain>
    </source>
</reference>
<comment type="catalytic activity">
    <reaction evidence="1 14">
        <text>alpha-D-glucose = beta-D-glucose</text>
        <dbReference type="Rhea" id="RHEA:10264"/>
        <dbReference type="ChEBI" id="CHEBI:15903"/>
        <dbReference type="ChEBI" id="CHEBI:17925"/>
        <dbReference type="EC" id="5.1.3.3"/>
    </reaction>
</comment>
<evidence type="ECO:0000256" key="4">
    <source>
        <dbReference type="ARBA" id="ARBA00005028"/>
    </source>
</evidence>
<dbReference type="InterPro" id="IPR014718">
    <property type="entry name" value="GH-type_carb-bd"/>
</dbReference>
<dbReference type="FunFam" id="2.70.98.10:FF:000003">
    <property type="entry name" value="Aldose 1-epimerase"/>
    <property type="match status" value="1"/>
</dbReference>
<evidence type="ECO:0000256" key="16">
    <source>
        <dbReference type="PIRSR" id="PIRSR005096-2"/>
    </source>
</evidence>
<accession>A0A4R6J195</accession>
<gene>
    <name evidence="19" type="ORF">BC659_1094</name>
</gene>
<keyword evidence="10" id="KW-0597">Phosphoprotein</keyword>
<evidence type="ECO:0000256" key="17">
    <source>
        <dbReference type="PIRSR" id="PIRSR005096-3"/>
    </source>
</evidence>
<keyword evidence="12 14" id="KW-0413">Isomerase</keyword>
<evidence type="ECO:0000256" key="6">
    <source>
        <dbReference type="ARBA" id="ARBA00011245"/>
    </source>
</evidence>
<comment type="pathway">
    <text evidence="4 14">Carbohydrate metabolism; hexose metabolism.</text>
</comment>
<dbReference type="InterPro" id="IPR011013">
    <property type="entry name" value="Gal_mutarotase_sf_dom"/>
</dbReference>
<dbReference type="EMBL" id="SNWP01000010">
    <property type="protein sequence ID" value="TDO29012.1"/>
    <property type="molecule type" value="Genomic_DNA"/>
</dbReference>
<feature type="signal peptide" evidence="18">
    <location>
        <begin position="1"/>
        <end position="24"/>
    </location>
</feature>
<evidence type="ECO:0000256" key="9">
    <source>
        <dbReference type="ARBA" id="ARBA00022490"/>
    </source>
</evidence>
<feature type="binding site" evidence="17">
    <location>
        <begin position="116"/>
        <end position="117"/>
    </location>
    <ligand>
        <name>beta-D-galactose</name>
        <dbReference type="ChEBI" id="CHEBI:27667"/>
    </ligand>
</feature>
<dbReference type="SUPFAM" id="SSF74650">
    <property type="entry name" value="Galactose mutarotase-like"/>
    <property type="match status" value="1"/>
</dbReference>
<evidence type="ECO:0000256" key="7">
    <source>
        <dbReference type="ARBA" id="ARBA00013185"/>
    </source>
</evidence>
<keyword evidence="18" id="KW-0732">Signal</keyword>
<keyword evidence="13 14" id="KW-0119">Carbohydrate metabolism</keyword>
<dbReference type="PANTHER" id="PTHR10091:SF0">
    <property type="entry name" value="GALACTOSE MUTAROTASE"/>
    <property type="match status" value="1"/>
</dbReference>
<feature type="chain" id="PRO_5020305178" description="Aldose 1-epimerase" evidence="18">
    <location>
        <begin position="25"/>
        <end position="387"/>
    </location>
</feature>
<dbReference type="PANTHER" id="PTHR10091">
    <property type="entry name" value="ALDOSE-1-EPIMERASE"/>
    <property type="match status" value="1"/>
</dbReference>
<keyword evidence="11" id="KW-0106">Calcium</keyword>
<organism evidence="19 20">
    <name type="scientific">Sediminibacterium goheungense</name>
    <dbReference type="NCBI Taxonomy" id="1086393"/>
    <lineage>
        <taxon>Bacteria</taxon>
        <taxon>Pseudomonadati</taxon>
        <taxon>Bacteroidota</taxon>
        <taxon>Chitinophagia</taxon>
        <taxon>Chitinophagales</taxon>
        <taxon>Chitinophagaceae</taxon>
        <taxon>Sediminibacterium</taxon>
    </lineage>
</organism>
<dbReference type="UniPathway" id="UPA00242"/>
<evidence type="ECO:0000256" key="10">
    <source>
        <dbReference type="ARBA" id="ARBA00022553"/>
    </source>
</evidence>
<dbReference type="OrthoDB" id="9779408at2"/>
<comment type="subunit">
    <text evidence="6">Monomer.</text>
</comment>
<comment type="subcellular location">
    <subcellularLocation>
        <location evidence="3">Cytoplasm</location>
    </subcellularLocation>
</comment>
<protein>
    <recommendedName>
        <fullName evidence="8 14">Aldose 1-epimerase</fullName>
        <ecNumber evidence="7 14">5.1.3.3</ecNumber>
    </recommendedName>
</protein>
<evidence type="ECO:0000256" key="3">
    <source>
        <dbReference type="ARBA" id="ARBA00004496"/>
    </source>
</evidence>
<dbReference type="GO" id="GO:0006006">
    <property type="term" value="P:glucose metabolic process"/>
    <property type="evidence" value="ECO:0007669"/>
    <property type="project" value="TreeGrafter"/>
</dbReference>
<keyword evidence="20" id="KW-1185">Reference proteome</keyword>
<feature type="active site" description="Proton acceptor" evidence="15">
    <location>
        <position position="351"/>
    </location>
</feature>
<dbReference type="GO" id="GO:0030246">
    <property type="term" value="F:carbohydrate binding"/>
    <property type="evidence" value="ECO:0007669"/>
    <property type="project" value="InterPro"/>
</dbReference>
<evidence type="ECO:0000313" key="20">
    <source>
        <dbReference type="Proteomes" id="UP000295741"/>
    </source>
</evidence>
<evidence type="ECO:0000256" key="5">
    <source>
        <dbReference type="ARBA" id="ARBA00006206"/>
    </source>
</evidence>
<comment type="cofactor">
    <cofactor evidence="2">
        <name>Ca(2+)</name>
        <dbReference type="ChEBI" id="CHEBI:29108"/>
    </cofactor>
</comment>
<proteinExistence type="inferred from homology"/>
<evidence type="ECO:0000256" key="15">
    <source>
        <dbReference type="PIRSR" id="PIRSR005096-1"/>
    </source>
</evidence>
<evidence type="ECO:0000256" key="12">
    <source>
        <dbReference type="ARBA" id="ARBA00023235"/>
    </source>
</evidence>
<dbReference type="GO" id="GO:0005737">
    <property type="term" value="C:cytoplasm"/>
    <property type="evidence" value="ECO:0007669"/>
    <property type="project" value="UniProtKB-SubCell"/>
</dbReference>
<dbReference type="GO" id="GO:0033499">
    <property type="term" value="P:galactose catabolic process via UDP-galactose, Leloir pathway"/>
    <property type="evidence" value="ECO:0007669"/>
    <property type="project" value="TreeGrafter"/>
</dbReference>
<evidence type="ECO:0000256" key="8">
    <source>
        <dbReference type="ARBA" id="ARBA00014165"/>
    </source>
</evidence>
<dbReference type="InterPro" id="IPR018052">
    <property type="entry name" value="Ald1_epimerase_CS"/>
</dbReference>
<dbReference type="Gene3D" id="2.70.98.10">
    <property type="match status" value="1"/>
</dbReference>
<sequence length="387" mass="42435">MKKLHFLAVITVLTLFVQCTSRPADTTEPSAAVIDTTALKAAYEATVNEKQVHLYILRNASGVEAAITNYGGRVVALVVPDKNGVMTDITLGYDSLNHYRNRSETYFGALIGRYGNRIAKAKFSLNGKTYQLSANNGVNSLHGGPMGFHNQVWDAVQKDGHTLELSYTSKDGEEGYPGNLTVKVIYTLTDANELKIDYEATTDQPTVVNLTNHAYFNLNGQGDTTITDHMLTINASKYSAVDSTLIPAGDPVTVEGTPFDFRTAKQIGKEINADHVQIKNGLGYDHNFVLDKKQANGLEKAASVYSTVTGILMDVYTTEPAIQFYSGNFLDGKLIGKKQKAYGHRSAFCLETQHYPDAPNQLSFPSTTLEPGKKYQTTTIYQFGVQK</sequence>
<dbReference type="CDD" id="cd09019">
    <property type="entry name" value="galactose_mutarotase_like"/>
    <property type="match status" value="1"/>
</dbReference>
<feature type="binding site" evidence="17">
    <location>
        <begin position="213"/>
        <end position="215"/>
    </location>
    <ligand>
        <name>beta-D-galactose</name>
        <dbReference type="ChEBI" id="CHEBI:27667"/>
    </ligand>
</feature>
<dbReference type="AlphaFoldDB" id="A0A4R6J195"/>
<dbReference type="InterPro" id="IPR047215">
    <property type="entry name" value="Galactose_mutarotase-like"/>
</dbReference>
<dbReference type="Pfam" id="PF01263">
    <property type="entry name" value="Aldose_epim"/>
    <property type="match status" value="1"/>
</dbReference>
<comment type="similarity">
    <text evidence="5 14">Belongs to the aldose epimerase family.</text>
</comment>
<feature type="active site" description="Proton donor" evidence="15">
    <location>
        <position position="213"/>
    </location>
</feature>
<evidence type="ECO:0000256" key="13">
    <source>
        <dbReference type="ARBA" id="ARBA00023277"/>
    </source>
</evidence>
<dbReference type="Proteomes" id="UP000295741">
    <property type="component" value="Unassembled WGS sequence"/>
</dbReference>